<keyword evidence="2" id="KW-0378">Hydrolase</keyword>
<feature type="domain" description="AB hydrolase-1" evidence="1">
    <location>
        <begin position="80"/>
        <end position="201"/>
    </location>
</feature>
<reference evidence="2 3" key="1">
    <citation type="submission" date="2018-06" db="EMBL/GenBank/DDBJ databases">
        <title>Spirosoma sp. HMF3257 Genome sequencing and assembly.</title>
        <authorList>
            <person name="Kang H."/>
            <person name="Cha I."/>
            <person name="Kim H."/>
            <person name="Kang J."/>
            <person name="Joh K."/>
        </authorList>
    </citation>
    <scope>NUCLEOTIDE SEQUENCE [LARGE SCALE GENOMIC DNA]</scope>
    <source>
        <strain evidence="2 3">HMF3257</strain>
    </source>
</reference>
<organism evidence="2 3">
    <name type="scientific">Spirosoma telluris</name>
    <dbReference type="NCBI Taxonomy" id="2183553"/>
    <lineage>
        <taxon>Bacteria</taxon>
        <taxon>Pseudomonadati</taxon>
        <taxon>Bacteroidota</taxon>
        <taxon>Cytophagia</taxon>
        <taxon>Cytophagales</taxon>
        <taxon>Cytophagaceae</taxon>
        <taxon>Spirosoma</taxon>
    </lineage>
</organism>
<gene>
    <name evidence="2" type="ORF">HMF3257_02430</name>
</gene>
<dbReference type="InterPro" id="IPR050266">
    <property type="entry name" value="AB_hydrolase_sf"/>
</dbReference>
<dbReference type="GO" id="GO:0016020">
    <property type="term" value="C:membrane"/>
    <property type="evidence" value="ECO:0007669"/>
    <property type="project" value="TreeGrafter"/>
</dbReference>
<dbReference type="OrthoDB" id="1224630at2"/>
<dbReference type="EMBL" id="QLII01000001">
    <property type="protein sequence ID" value="RAI73568.1"/>
    <property type="molecule type" value="Genomic_DNA"/>
</dbReference>
<evidence type="ECO:0000259" key="1">
    <source>
        <dbReference type="Pfam" id="PF00561"/>
    </source>
</evidence>
<dbReference type="GO" id="GO:0016787">
    <property type="term" value="F:hydrolase activity"/>
    <property type="evidence" value="ECO:0007669"/>
    <property type="project" value="UniProtKB-KW"/>
</dbReference>
<dbReference type="SUPFAM" id="SSF53474">
    <property type="entry name" value="alpha/beta-Hydrolases"/>
    <property type="match status" value="1"/>
</dbReference>
<evidence type="ECO:0000313" key="3">
    <source>
        <dbReference type="Proteomes" id="UP000249016"/>
    </source>
</evidence>
<dbReference type="Pfam" id="PF00561">
    <property type="entry name" value="Abhydrolase_1"/>
    <property type="match status" value="1"/>
</dbReference>
<dbReference type="InterPro" id="IPR000073">
    <property type="entry name" value="AB_hydrolase_1"/>
</dbReference>
<dbReference type="Proteomes" id="UP000249016">
    <property type="component" value="Unassembled WGS sequence"/>
</dbReference>
<accession>A0A327NLU8</accession>
<dbReference type="RefSeq" id="WP_111340447.1">
    <property type="nucleotide sequence ID" value="NZ_QLII01000001.1"/>
</dbReference>
<dbReference type="InterPro" id="IPR029058">
    <property type="entry name" value="AB_hydrolase_fold"/>
</dbReference>
<name>A0A327NLU8_9BACT</name>
<protein>
    <submittedName>
        <fullName evidence="2">Alpha/beta hydrolase</fullName>
    </submittedName>
</protein>
<proteinExistence type="predicted"/>
<dbReference type="PANTHER" id="PTHR43798">
    <property type="entry name" value="MONOACYLGLYCEROL LIPASE"/>
    <property type="match status" value="1"/>
</dbReference>
<sequence length="305" mass="34172">MQLLTSWWILIFRWRTLLLLLVLLIALLPQCISVRMSDRKIADYFASRPVKPTFGTINVHDRSIHYACIGSTHSRADTLPPVLFIHGSPGAWDAFIGFFADSSLYNRAQLIAVDRPGFGKSGLGKPERSLSAQATYIAPLLRLSHSSRKPILVGHSMGGPVAARLAMDYPEQVGGLILVAPSIDPDLEKKEWYRPIGNVFPFRQWLPTELDVSNQEIMALKGELQHMMPLWATIRVPVVVIQGEDDSLVPPGNAAFAKRMLTNAPVTIQMIPNMNHFIPWRRPDLIHDAILHQLTINQSINNQKP</sequence>
<dbReference type="AlphaFoldDB" id="A0A327NLU8"/>
<comment type="caution">
    <text evidence="2">The sequence shown here is derived from an EMBL/GenBank/DDBJ whole genome shotgun (WGS) entry which is preliminary data.</text>
</comment>
<dbReference type="PANTHER" id="PTHR43798:SF33">
    <property type="entry name" value="HYDROLASE, PUTATIVE (AFU_ORTHOLOGUE AFUA_2G14860)-RELATED"/>
    <property type="match status" value="1"/>
</dbReference>
<evidence type="ECO:0000313" key="2">
    <source>
        <dbReference type="EMBL" id="RAI73568.1"/>
    </source>
</evidence>
<dbReference type="PRINTS" id="PR00111">
    <property type="entry name" value="ABHYDROLASE"/>
</dbReference>
<dbReference type="Gene3D" id="3.40.50.1820">
    <property type="entry name" value="alpha/beta hydrolase"/>
    <property type="match status" value="1"/>
</dbReference>
<keyword evidence="3" id="KW-1185">Reference proteome</keyword>